<name>A0A5K7X1P8_9BACT</name>
<dbReference type="PANTHER" id="PTHR38075">
    <property type="entry name" value="DUF4139 DOMAIN-CONTAINING PROTEIN"/>
    <property type="match status" value="1"/>
</dbReference>
<evidence type="ECO:0000313" key="2">
    <source>
        <dbReference type="Proteomes" id="UP000326837"/>
    </source>
</evidence>
<evidence type="ECO:0000313" key="1">
    <source>
        <dbReference type="EMBL" id="BBO30578.1"/>
    </source>
</evidence>
<dbReference type="PANTHER" id="PTHR38075:SF1">
    <property type="entry name" value="DUF4139 DOMAIN-CONTAINING PROTEIN"/>
    <property type="match status" value="1"/>
</dbReference>
<organism evidence="1 2">
    <name type="scientific">Lacipirellula parvula</name>
    <dbReference type="NCBI Taxonomy" id="2650471"/>
    <lineage>
        <taxon>Bacteria</taxon>
        <taxon>Pseudomonadati</taxon>
        <taxon>Planctomycetota</taxon>
        <taxon>Planctomycetia</taxon>
        <taxon>Pirellulales</taxon>
        <taxon>Lacipirellulaceae</taxon>
        <taxon>Lacipirellula</taxon>
    </lineage>
</organism>
<sequence>MSLTRALVMGAVSPPLDWSLKRPVRTFENALITSTFNFNETQMHTNIPHLRKLAALAALLAITATASQRSLAQNIDLSTVPSRDSVQLTIYNSEDITLVRETRVISFKKGLNPLQFSWANTLIDPSSVELTILQPADKLELLDTTFPHDKPQMLYWNVQSEFDGEATVQITYFTSGITWSADYVAIADGDEATLDLEGFVRITNNSGEEYENAQVRLVVGTINLVEKIAQLAQIPASEVSEMEDLARRELKSQATREFFAKADKLAYDAATPTLAGMGGGELAEAKQIVKEGLSEYFIYTVEGTETIPNGWSKRLHSFEANDAPLKIEYRYRPREYGDQLVRMYLLANDEESHLGTTPLPDGVVRVFRNNGRDGLSYLAQQTVKYIPIGDKIELNLGVDPEVVFELVKKGVSREKIWTQIHNTNTFKLVGDDARREEENASVVGWADRTEYEQRIRNYTAKPIDVEIRRTYDGHIAFISGLEPKLHDYQTVELKTQVKPGEKETLDFTIVQQQGTNVKQNNVTLEAASKL</sequence>
<keyword evidence="2" id="KW-1185">Reference proteome</keyword>
<dbReference type="KEGG" id="lpav:PLANPX_0190"/>
<dbReference type="EMBL" id="AP021861">
    <property type="protein sequence ID" value="BBO30578.1"/>
    <property type="molecule type" value="Genomic_DNA"/>
</dbReference>
<reference evidence="2" key="1">
    <citation type="submission" date="2019-10" db="EMBL/GenBank/DDBJ databases">
        <title>Lacipirellula parvula gen. nov., sp. nov., representing a lineage of planctomycetes widespread in freshwater anoxic habitats, and description of the family Lacipirellulaceae.</title>
        <authorList>
            <person name="Dedysh S.N."/>
            <person name="Kulichevskaya I.S."/>
            <person name="Beletsky A.V."/>
            <person name="Rakitin A.L."/>
            <person name="Mardanov A.V."/>
            <person name="Ivanova A.A."/>
            <person name="Saltykova V.X."/>
            <person name="Rijpstra W.I.C."/>
            <person name="Sinninghe Damste J.S."/>
            <person name="Ravin N.V."/>
        </authorList>
    </citation>
    <scope>NUCLEOTIDE SEQUENCE [LARGE SCALE GENOMIC DNA]</scope>
    <source>
        <strain evidence="2">PX69</strain>
    </source>
</reference>
<accession>A0A5K7X1P8</accession>
<dbReference type="AlphaFoldDB" id="A0A5K7X1P8"/>
<protein>
    <recommendedName>
        <fullName evidence="3">DUF4139 domain-containing protein</fullName>
    </recommendedName>
</protein>
<evidence type="ECO:0008006" key="3">
    <source>
        <dbReference type="Google" id="ProtNLM"/>
    </source>
</evidence>
<dbReference type="Proteomes" id="UP000326837">
    <property type="component" value="Chromosome"/>
</dbReference>
<gene>
    <name evidence="1" type="ORF">PLANPX_0190</name>
</gene>
<proteinExistence type="predicted"/>